<dbReference type="PROSITE" id="PS51007">
    <property type="entry name" value="CYTC"/>
    <property type="match status" value="1"/>
</dbReference>
<evidence type="ECO:0000256" key="3">
    <source>
        <dbReference type="ARBA" id="ARBA00022723"/>
    </source>
</evidence>
<protein>
    <submittedName>
        <fullName evidence="9">Cytochrome c</fullName>
    </submittedName>
</protein>
<keyword evidence="7" id="KW-0732">Signal</keyword>
<evidence type="ECO:0000313" key="9">
    <source>
        <dbReference type="EMBL" id="GGC88757.1"/>
    </source>
</evidence>
<dbReference type="InterPro" id="IPR036909">
    <property type="entry name" value="Cyt_c-like_dom_sf"/>
</dbReference>
<reference evidence="9" key="2">
    <citation type="submission" date="2020-09" db="EMBL/GenBank/DDBJ databases">
        <authorList>
            <person name="Sun Q."/>
            <person name="Zhou Y."/>
        </authorList>
    </citation>
    <scope>NUCLEOTIDE SEQUENCE</scope>
    <source>
        <strain evidence="9">CGMCC 1.12919</strain>
    </source>
</reference>
<dbReference type="Gene3D" id="1.10.760.10">
    <property type="entry name" value="Cytochrome c-like domain"/>
    <property type="match status" value="1"/>
</dbReference>
<gene>
    <name evidence="9" type="ORF">GCM10010994_53330</name>
</gene>
<dbReference type="AlphaFoldDB" id="A0A916UVI4"/>
<evidence type="ECO:0000256" key="5">
    <source>
        <dbReference type="ARBA" id="ARBA00023004"/>
    </source>
</evidence>
<evidence type="ECO:0000259" key="8">
    <source>
        <dbReference type="PROSITE" id="PS51007"/>
    </source>
</evidence>
<reference evidence="9" key="1">
    <citation type="journal article" date="2014" name="Int. J. Syst. Evol. Microbiol.">
        <title>Complete genome sequence of Corynebacterium casei LMG S-19264T (=DSM 44701T), isolated from a smear-ripened cheese.</title>
        <authorList>
            <consortium name="US DOE Joint Genome Institute (JGI-PGF)"/>
            <person name="Walter F."/>
            <person name="Albersmeier A."/>
            <person name="Kalinowski J."/>
            <person name="Ruckert C."/>
        </authorList>
    </citation>
    <scope>NUCLEOTIDE SEQUENCE</scope>
    <source>
        <strain evidence="9">CGMCC 1.12919</strain>
    </source>
</reference>
<feature type="signal peptide" evidence="7">
    <location>
        <begin position="1"/>
        <end position="25"/>
    </location>
</feature>
<keyword evidence="5 6" id="KW-0408">Iron</keyword>
<dbReference type="InterPro" id="IPR009056">
    <property type="entry name" value="Cyt_c-like_dom"/>
</dbReference>
<evidence type="ECO:0000256" key="2">
    <source>
        <dbReference type="ARBA" id="ARBA00022617"/>
    </source>
</evidence>
<evidence type="ECO:0000256" key="7">
    <source>
        <dbReference type="SAM" id="SignalP"/>
    </source>
</evidence>
<organism evidence="9 10">
    <name type="scientific">Chelatococcus reniformis</name>
    <dbReference type="NCBI Taxonomy" id="1494448"/>
    <lineage>
        <taxon>Bacteria</taxon>
        <taxon>Pseudomonadati</taxon>
        <taxon>Pseudomonadota</taxon>
        <taxon>Alphaproteobacteria</taxon>
        <taxon>Hyphomicrobiales</taxon>
        <taxon>Chelatococcaceae</taxon>
        <taxon>Chelatococcus</taxon>
    </lineage>
</organism>
<evidence type="ECO:0000256" key="1">
    <source>
        <dbReference type="ARBA" id="ARBA00022448"/>
    </source>
</evidence>
<keyword evidence="3 6" id="KW-0479">Metal-binding</keyword>
<comment type="caution">
    <text evidence="9">The sequence shown here is derived from an EMBL/GenBank/DDBJ whole genome shotgun (WGS) entry which is preliminary data.</text>
</comment>
<evidence type="ECO:0000256" key="6">
    <source>
        <dbReference type="PROSITE-ProRule" id="PRU00433"/>
    </source>
</evidence>
<evidence type="ECO:0000313" key="10">
    <source>
        <dbReference type="Proteomes" id="UP000637002"/>
    </source>
</evidence>
<evidence type="ECO:0000256" key="4">
    <source>
        <dbReference type="ARBA" id="ARBA00022982"/>
    </source>
</evidence>
<keyword evidence="1" id="KW-0813">Transport</keyword>
<dbReference type="GO" id="GO:0009055">
    <property type="term" value="F:electron transfer activity"/>
    <property type="evidence" value="ECO:0007669"/>
    <property type="project" value="InterPro"/>
</dbReference>
<dbReference type="GO" id="GO:0046872">
    <property type="term" value="F:metal ion binding"/>
    <property type="evidence" value="ECO:0007669"/>
    <property type="project" value="UniProtKB-KW"/>
</dbReference>
<dbReference type="Pfam" id="PF00034">
    <property type="entry name" value="Cytochrom_C"/>
    <property type="match status" value="1"/>
</dbReference>
<dbReference type="RefSeq" id="WP_188612227.1">
    <property type="nucleotide sequence ID" value="NZ_BMGG01000011.1"/>
</dbReference>
<sequence length="126" mass="13048">MVQQTVALLVVMALAGASSESVAQAAPDGEQLFRSRCGSCHALEPGPGRIGPPLAGVFGRKAAVVEGARYSAAMRGSQLTWDEQTLESYLANPRQAVPGTTMTVGLADAGQRQAVIAYLRGLPSAH</sequence>
<dbReference type="PRINTS" id="PR00604">
    <property type="entry name" value="CYTCHRMECIAB"/>
</dbReference>
<dbReference type="GO" id="GO:0020037">
    <property type="term" value="F:heme binding"/>
    <property type="evidence" value="ECO:0007669"/>
    <property type="project" value="InterPro"/>
</dbReference>
<keyword evidence="4" id="KW-0249">Electron transport</keyword>
<dbReference type="InterPro" id="IPR002327">
    <property type="entry name" value="Cyt_c_1A/1B"/>
</dbReference>
<dbReference type="EMBL" id="BMGG01000011">
    <property type="protein sequence ID" value="GGC88757.1"/>
    <property type="molecule type" value="Genomic_DNA"/>
</dbReference>
<feature type="chain" id="PRO_5036811921" evidence="7">
    <location>
        <begin position="26"/>
        <end position="126"/>
    </location>
</feature>
<accession>A0A916UVI4</accession>
<dbReference type="Proteomes" id="UP000637002">
    <property type="component" value="Unassembled WGS sequence"/>
</dbReference>
<name>A0A916UVI4_9HYPH</name>
<dbReference type="SUPFAM" id="SSF46626">
    <property type="entry name" value="Cytochrome c"/>
    <property type="match status" value="1"/>
</dbReference>
<feature type="domain" description="Cytochrome c" evidence="8">
    <location>
        <begin position="24"/>
        <end position="123"/>
    </location>
</feature>
<keyword evidence="2 6" id="KW-0349">Heme</keyword>
<dbReference type="PANTHER" id="PTHR11961">
    <property type="entry name" value="CYTOCHROME C"/>
    <property type="match status" value="1"/>
</dbReference>
<proteinExistence type="predicted"/>
<keyword evidence="10" id="KW-1185">Reference proteome</keyword>